<dbReference type="SMART" id="SM00181">
    <property type="entry name" value="EGF"/>
    <property type="match status" value="1"/>
</dbReference>
<evidence type="ECO:0008006" key="12">
    <source>
        <dbReference type="Google" id="ProtNLM"/>
    </source>
</evidence>
<dbReference type="PROSITE" id="PS01186">
    <property type="entry name" value="EGF_2"/>
    <property type="match status" value="1"/>
</dbReference>
<evidence type="ECO:0000256" key="2">
    <source>
        <dbReference type="ARBA" id="ARBA00022729"/>
    </source>
</evidence>
<dbReference type="InterPro" id="IPR000742">
    <property type="entry name" value="EGF"/>
</dbReference>
<feature type="chain" id="PRO_5042143932" description="EGF-like domain-containing protein" evidence="7">
    <location>
        <begin position="19"/>
        <end position="168"/>
    </location>
</feature>
<gene>
    <name evidence="10" type="ORF">P5673_019214</name>
</gene>
<reference evidence="10" key="2">
    <citation type="journal article" date="2023" name="Science">
        <title>Genomic signatures of disease resistance in endangered staghorn corals.</title>
        <authorList>
            <person name="Vollmer S.V."/>
            <person name="Selwyn J.D."/>
            <person name="Despard B.A."/>
            <person name="Roesel C.L."/>
        </authorList>
    </citation>
    <scope>NUCLEOTIDE SEQUENCE</scope>
    <source>
        <strain evidence="10">K2</strain>
    </source>
</reference>
<protein>
    <recommendedName>
        <fullName evidence="12">EGF-like domain-containing protein</fullName>
    </recommendedName>
</protein>
<dbReference type="Gene3D" id="2.10.25.10">
    <property type="entry name" value="Laminin"/>
    <property type="match status" value="1"/>
</dbReference>
<keyword evidence="5" id="KW-0325">Glycoprotein</keyword>
<accession>A0AAD9V265</accession>
<keyword evidence="4 6" id="KW-1015">Disulfide bond</keyword>
<dbReference type="FunFam" id="2.10.25.10:FF:000173">
    <property type="entry name" value="Neurogenic locus notch protein 2"/>
    <property type="match status" value="1"/>
</dbReference>
<evidence type="ECO:0000313" key="11">
    <source>
        <dbReference type="Proteomes" id="UP001249851"/>
    </source>
</evidence>
<organism evidence="10 11">
    <name type="scientific">Acropora cervicornis</name>
    <name type="common">Staghorn coral</name>
    <dbReference type="NCBI Taxonomy" id="6130"/>
    <lineage>
        <taxon>Eukaryota</taxon>
        <taxon>Metazoa</taxon>
        <taxon>Cnidaria</taxon>
        <taxon>Anthozoa</taxon>
        <taxon>Hexacorallia</taxon>
        <taxon>Scleractinia</taxon>
        <taxon>Astrocoeniina</taxon>
        <taxon>Acroporidae</taxon>
        <taxon>Acropora</taxon>
    </lineage>
</organism>
<reference evidence="10" key="1">
    <citation type="journal article" date="2023" name="G3 (Bethesda)">
        <title>Whole genome assembly and annotation of the endangered Caribbean coral Acropora cervicornis.</title>
        <authorList>
            <person name="Selwyn J.D."/>
            <person name="Vollmer S.V."/>
        </authorList>
    </citation>
    <scope>NUCLEOTIDE SEQUENCE</scope>
    <source>
        <strain evidence="10">K2</strain>
    </source>
</reference>
<evidence type="ECO:0000256" key="7">
    <source>
        <dbReference type="SAM" id="SignalP"/>
    </source>
</evidence>
<evidence type="ECO:0000256" key="6">
    <source>
        <dbReference type="PROSITE-ProRule" id="PRU00076"/>
    </source>
</evidence>
<dbReference type="Pfam" id="PF00008">
    <property type="entry name" value="EGF"/>
    <property type="match status" value="1"/>
</dbReference>
<feature type="signal peptide" evidence="7">
    <location>
        <begin position="1"/>
        <end position="18"/>
    </location>
</feature>
<dbReference type="PROSITE" id="PS00022">
    <property type="entry name" value="EGF_1"/>
    <property type="match status" value="1"/>
</dbReference>
<proteinExistence type="predicted"/>
<dbReference type="EMBL" id="JARQWQ010000044">
    <property type="protein sequence ID" value="KAK2558498.1"/>
    <property type="molecule type" value="Genomic_DNA"/>
</dbReference>
<dbReference type="PROSITE" id="PS50026">
    <property type="entry name" value="EGF_3"/>
    <property type="match status" value="1"/>
</dbReference>
<evidence type="ECO:0000256" key="1">
    <source>
        <dbReference type="ARBA" id="ARBA00022536"/>
    </source>
</evidence>
<feature type="disulfide bond" evidence="6">
    <location>
        <begin position="126"/>
        <end position="135"/>
    </location>
</feature>
<keyword evidence="1 6" id="KW-0245">EGF-like domain</keyword>
<dbReference type="AlphaFoldDB" id="A0AAD9V265"/>
<evidence type="ECO:0000256" key="4">
    <source>
        <dbReference type="ARBA" id="ARBA00023157"/>
    </source>
</evidence>
<feature type="domain" description="EGF-like" evidence="8">
    <location>
        <begin position="97"/>
        <end position="136"/>
    </location>
</feature>
<dbReference type="Proteomes" id="UP001249851">
    <property type="component" value="Unassembled WGS sequence"/>
</dbReference>
<evidence type="ECO:0000259" key="8">
    <source>
        <dbReference type="PROSITE" id="PS50026"/>
    </source>
</evidence>
<dbReference type="SUPFAM" id="SSF57196">
    <property type="entry name" value="EGF/Laminin"/>
    <property type="match status" value="1"/>
</dbReference>
<comment type="caution">
    <text evidence="6">Lacks conserved residue(s) required for the propagation of feature annotation.</text>
</comment>
<keyword evidence="2 7" id="KW-0732">Signal</keyword>
<dbReference type="PROSITE" id="PS50948">
    <property type="entry name" value="PAN"/>
    <property type="match status" value="1"/>
</dbReference>
<feature type="domain" description="Apple" evidence="9">
    <location>
        <begin position="19"/>
        <end position="101"/>
    </location>
</feature>
<name>A0AAD9V265_ACRCE</name>
<keyword evidence="3" id="KW-0677">Repeat</keyword>
<comment type="caution">
    <text evidence="10">The sequence shown here is derived from an EMBL/GenBank/DDBJ whole genome shotgun (WGS) entry which is preliminary data.</text>
</comment>
<dbReference type="InterPro" id="IPR003609">
    <property type="entry name" value="Pan_app"/>
</dbReference>
<evidence type="ECO:0000256" key="3">
    <source>
        <dbReference type="ARBA" id="ARBA00022737"/>
    </source>
</evidence>
<evidence type="ECO:0000259" key="9">
    <source>
        <dbReference type="PROSITE" id="PS50948"/>
    </source>
</evidence>
<keyword evidence="11" id="KW-1185">Reference proteome</keyword>
<evidence type="ECO:0000313" key="10">
    <source>
        <dbReference type="EMBL" id="KAK2558498.1"/>
    </source>
</evidence>
<dbReference type="CDD" id="cd00054">
    <property type="entry name" value="EGF_CA"/>
    <property type="match status" value="1"/>
</dbReference>
<evidence type="ECO:0000256" key="5">
    <source>
        <dbReference type="ARBA" id="ARBA00023180"/>
    </source>
</evidence>
<sequence length="168" mass="18700">MRLLLVAVAFCSFTKTECCKVKQFLEPIQGKALRGHLIKSLFLKQEEMCQAHCFMNDICQSINVSPQLDNGQWKCELNDAGGLDNLNDEAGQVYYFTKNPCNSSPCAKNATCRPSFLDDDNYTCVCPKGFTGAMCHEDYKGYSASNPASSCAEVLENRPESKSDAYYL</sequence>